<comment type="subcellular location">
    <subcellularLocation>
        <location evidence="1">Secreted</location>
    </subcellularLocation>
</comment>
<dbReference type="OMA" id="CVTYWWL"/>
<keyword evidence="2" id="KW-0964">Secreted</keyword>
<dbReference type="GeneTree" id="ENSGT00940000155091"/>
<organism evidence="9 10">
    <name type="scientific">Ciona intestinalis</name>
    <name type="common">Transparent sea squirt</name>
    <name type="synonym">Ascidia intestinalis</name>
    <dbReference type="NCBI Taxonomy" id="7719"/>
    <lineage>
        <taxon>Eukaryota</taxon>
        <taxon>Metazoa</taxon>
        <taxon>Chordata</taxon>
        <taxon>Tunicata</taxon>
        <taxon>Ascidiacea</taxon>
        <taxon>Phlebobranchia</taxon>
        <taxon>Cionidae</taxon>
        <taxon>Ciona</taxon>
    </lineage>
</organism>
<dbReference type="FunFam" id="3.90.215.10:FF:000001">
    <property type="entry name" value="Tenascin isoform 1"/>
    <property type="match status" value="1"/>
</dbReference>
<sequence length="497" mass="57566">MELDAEDLNEGNIGLDRDTSNKRDVEDNQVSFNEDRILNPDTQDDESSRRGRCAYTFVVPQTVPTNSHICVNGNNENEEDGITLLQMYRQVMSAKLTVEDTRNAIIEERQQYPSAREVQRMQTDVDMLKQQSRNSQEGISQLYTQLMHEIINKRDNSLEFAQLKNKLLNRTVLHYELQDKHNQLLAEHTALKGVVNRQSEQIESLRRAMAELANSRTPERTENVQATQPHTIQDPMLVVERRPNTAEANSRPSRNHIRGPITVLPTTPTTSAPWRPPPVSGRYRDCTEVQRAGYTESGVYNLRIPTVAKRIKVWCDLNQDPGGWITIQRRSEGRVNFYRDMASYKRGFGKLRGDFWLGLENIHKLTSQPTVNFKLHIDLEDWGGKKTFVEYRSFRVDSEETGYRLRIAHYSGNAGDSLTWHNNMRFTTFDADNDPFPRNCADFQRGGWWYNMCAHSNLNGVYYKGGHYRSQYQDGIYWSEWRGGSYSLKEVSMKIRP</sequence>
<dbReference type="EMBL" id="EAAA01002974">
    <property type="status" value="NOT_ANNOTATED_CDS"/>
    <property type="molecule type" value="Genomic_DNA"/>
</dbReference>
<dbReference type="InterPro" id="IPR002181">
    <property type="entry name" value="Fibrinogen_a/b/g_C_dom"/>
</dbReference>
<dbReference type="Pfam" id="PF00147">
    <property type="entry name" value="Fibrinogen_C"/>
    <property type="match status" value="1"/>
</dbReference>
<evidence type="ECO:0000256" key="1">
    <source>
        <dbReference type="ARBA" id="ARBA00004613"/>
    </source>
</evidence>
<dbReference type="HOGENOM" id="CLU_038628_0_0_1"/>
<evidence type="ECO:0000256" key="6">
    <source>
        <dbReference type="ARBA" id="ARBA00023180"/>
    </source>
</evidence>
<dbReference type="GO" id="GO:0005102">
    <property type="term" value="F:signaling receptor binding"/>
    <property type="evidence" value="ECO:0000318"/>
    <property type="project" value="GO_Central"/>
</dbReference>
<dbReference type="Ensembl" id="ENSCINT00000024202.2">
    <property type="protein sequence ID" value="ENSCINP00000023956.2"/>
    <property type="gene ID" value="ENSCING00000012948.2"/>
</dbReference>
<dbReference type="InterPro" id="IPR037579">
    <property type="entry name" value="FIB_ANG-like"/>
</dbReference>
<reference evidence="9" key="4">
    <citation type="submission" date="2025-09" db="UniProtKB">
        <authorList>
            <consortium name="Ensembl"/>
        </authorList>
    </citation>
    <scope>IDENTIFICATION</scope>
</reference>
<reference evidence="10" key="1">
    <citation type="journal article" date="2002" name="Science">
        <title>The draft genome of Ciona intestinalis: insights into chordate and vertebrate origins.</title>
        <authorList>
            <person name="Dehal P."/>
            <person name="Satou Y."/>
            <person name="Campbell R.K."/>
            <person name="Chapman J."/>
            <person name="Degnan B."/>
            <person name="De Tomaso A."/>
            <person name="Davidson B."/>
            <person name="Di Gregorio A."/>
            <person name="Gelpke M."/>
            <person name="Goodstein D.M."/>
            <person name="Harafuji N."/>
            <person name="Hastings K.E."/>
            <person name="Ho I."/>
            <person name="Hotta K."/>
            <person name="Huang W."/>
            <person name="Kawashima T."/>
            <person name="Lemaire P."/>
            <person name="Martinez D."/>
            <person name="Meinertzhagen I.A."/>
            <person name="Necula S."/>
            <person name="Nonaka M."/>
            <person name="Putnam N."/>
            <person name="Rash S."/>
            <person name="Saiga H."/>
            <person name="Satake M."/>
            <person name="Terry A."/>
            <person name="Yamada L."/>
            <person name="Wang H.G."/>
            <person name="Awazu S."/>
            <person name="Azumi K."/>
            <person name="Boore J."/>
            <person name="Branno M."/>
            <person name="Chin-Bow S."/>
            <person name="DeSantis R."/>
            <person name="Doyle S."/>
            <person name="Francino P."/>
            <person name="Keys D.N."/>
            <person name="Haga S."/>
            <person name="Hayashi H."/>
            <person name="Hino K."/>
            <person name="Imai K.S."/>
            <person name="Inaba K."/>
            <person name="Kano S."/>
            <person name="Kobayashi K."/>
            <person name="Kobayashi M."/>
            <person name="Lee B.I."/>
            <person name="Makabe K.W."/>
            <person name="Manohar C."/>
            <person name="Matassi G."/>
            <person name="Medina M."/>
            <person name="Mochizuki Y."/>
            <person name="Mount S."/>
            <person name="Morishita T."/>
            <person name="Miura S."/>
            <person name="Nakayama A."/>
            <person name="Nishizaka S."/>
            <person name="Nomoto H."/>
            <person name="Ohta F."/>
            <person name="Oishi K."/>
            <person name="Rigoutsos I."/>
            <person name="Sano M."/>
            <person name="Sasaki A."/>
            <person name="Sasakura Y."/>
            <person name="Shoguchi E."/>
            <person name="Shin-i T."/>
            <person name="Spagnuolo A."/>
            <person name="Stainier D."/>
            <person name="Suzuki M.M."/>
            <person name="Tassy O."/>
            <person name="Takatori N."/>
            <person name="Tokuoka M."/>
            <person name="Yagi K."/>
            <person name="Yoshizaki F."/>
            <person name="Wada S."/>
            <person name="Zhang C."/>
            <person name="Hyatt P.D."/>
            <person name="Larimer F."/>
            <person name="Detter C."/>
            <person name="Doggett N."/>
            <person name="Glavina T."/>
            <person name="Hawkins T."/>
            <person name="Richardson P."/>
            <person name="Lucas S."/>
            <person name="Kohara Y."/>
            <person name="Levine M."/>
            <person name="Satoh N."/>
            <person name="Rokhsar D.S."/>
        </authorList>
    </citation>
    <scope>NUCLEOTIDE SEQUENCE [LARGE SCALE GENOMIC DNA]</scope>
</reference>
<dbReference type="SUPFAM" id="SSF56496">
    <property type="entry name" value="Fibrinogen C-terminal domain-like"/>
    <property type="match status" value="1"/>
</dbReference>
<reference evidence="9" key="2">
    <citation type="journal article" date="2008" name="Genome Biol.">
        <title>Improved genome assembly and evidence-based global gene model set for the chordate Ciona intestinalis: new insight into intron and operon populations.</title>
        <authorList>
            <person name="Satou Y."/>
            <person name="Mineta K."/>
            <person name="Ogasawara M."/>
            <person name="Sasakura Y."/>
            <person name="Shoguchi E."/>
            <person name="Ueno K."/>
            <person name="Yamada L."/>
            <person name="Matsumoto J."/>
            <person name="Wasserscheid J."/>
            <person name="Dewar K."/>
            <person name="Wiley G.B."/>
            <person name="Macmil S.L."/>
            <person name="Roe B.A."/>
            <person name="Zeller R.W."/>
            <person name="Hastings K.E."/>
            <person name="Lemaire P."/>
            <person name="Lindquist E."/>
            <person name="Endo T."/>
            <person name="Hotta K."/>
            <person name="Inaba K."/>
        </authorList>
    </citation>
    <scope>NUCLEOTIDE SEQUENCE [LARGE SCALE GENOMIC DNA]</scope>
    <source>
        <strain evidence="9">wild type</strain>
    </source>
</reference>
<dbReference type="InParanoid" id="F6RGL3"/>
<feature type="region of interest" description="Disordered" evidence="7">
    <location>
        <begin position="244"/>
        <end position="282"/>
    </location>
</feature>
<dbReference type="InterPro" id="IPR014716">
    <property type="entry name" value="Fibrinogen_a/b/g_C_1"/>
</dbReference>
<dbReference type="Proteomes" id="UP000008144">
    <property type="component" value="Chromosome 9"/>
</dbReference>
<dbReference type="InterPro" id="IPR020837">
    <property type="entry name" value="Fibrinogen_CS"/>
</dbReference>
<keyword evidence="3" id="KW-0732">Signal</keyword>
<feature type="region of interest" description="Disordered" evidence="7">
    <location>
        <begin position="1"/>
        <end position="49"/>
    </location>
</feature>
<evidence type="ECO:0000256" key="4">
    <source>
        <dbReference type="ARBA" id="ARBA00023054"/>
    </source>
</evidence>
<keyword evidence="4" id="KW-0175">Coiled coil</keyword>
<dbReference type="SMART" id="SM00186">
    <property type="entry name" value="FBG"/>
    <property type="match status" value="1"/>
</dbReference>
<dbReference type="AlphaFoldDB" id="F6RGL3"/>
<dbReference type="PROSITE" id="PS00514">
    <property type="entry name" value="FIBRINOGEN_C_1"/>
    <property type="match status" value="1"/>
</dbReference>
<evidence type="ECO:0000313" key="9">
    <source>
        <dbReference type="Ensembl" id="ENSCINP00000023956.2"/>
    </source>
</evidence>
<name>F6RGL3_CIOIN</name>
<feature type="domain" description="Fibrinogen C-terminal" evidence="8">
    <location>
        <begin position="277"/>
        <end position="497"/>
    </location>
</feature>
<dbReference type="CDD" id="cd00087">
    <property type="entry name" value="FReD"/>
    <property type="match status" value="1"/>
</dbReference>
<protein>
    <recommendedName>
        <fullName evidence="8">Fibrinogen C-terminal domain-containing protein</fullName>
    </recommendedName>
</protein>
<dbReference type="GO" id="GO:0005615">
    <property type="term" value="C:extracellular space"/>
    <property type="evidence" value="ECO:0000318"/>
    <property type="project" value="GO_Central"/>
</dbReference>
<accession>F6RGL3</accession>
<feature type="compositionally biased region" description="Basic and acidic residues" evidence="7">
    <location>
        <begin position="15"/>
        <end position="26"/>
    </location>
</feature>
<dbReference type="PROSITE" id="PS51406">
    <property type="entry name" value="FIBRINOGEN_C_2"/>
    <property type="match status" value="1"/>
</dbReference>
<evidence type="ECO:0000313" key="10">
    <source>
        <dbReference type="Proteomes" id="UP000008144"/>
    </source>
</evidence>
<dbReference type="PANTHER" id="PTHR47221:SF6">
    <property type="entry name" value="FIBRINOGEN ALPHA CHAIN"/>
    <property type="match status" value="1"/>
</dbReference>
<reference evidence="9" key="3">
    <citation type="submission" date="2025-08" db="UniProtKB">
        <authorList>
            <consortium name="Ensembl"/>
        </authorList>
    </citation>
    <scope>IDENTIFICATION</scope>
</reference>
<evidence type="ECO:0000256" key="3">
    <source>
        <dbReference type="ARBA" id="ARBA00022729"/>
    </source>
</evidence>
<evidence type="ECO:0000256" key="2">
    <source>
        <dbReference type="ARBA" id="ARBA00022525"/>
    </source>
</evidence>
<keyword evidence="5" id="KW-1015">Disulfide bond</keyword>
<dbReference type="Gene3D" id="3.90.215.10">
    <property type="entry name" value="Gamma Fibrinogen, chain A, domain 1"/>
    <property type="match status" value="1"/>
</dbReference>
<dbReference type="InterPro" id="IPR036056">
    <property type="entry name" value="Fibrinogen-like_C"/>
</dbReference>
<evidence type="ECO:0000259" key="8">
    <source>
        <dbReference type="PROSITE" id="PS51406"/>
    </source>
</evidence>
<dbReference type="PANTHER" id="PTHR47221">
    <property type="entry name" value="FIBRINOGEN ALPHA CHAIN"/>
    <property type="match status" value="1"/>
</dbReference>
<keyword evidence="6" id="KW-0325">Glycoprotein</keyword>
<evidence type="ECO:0000256" key="7">
    <source>
        <dbReference type="SAM" id="MobiDB-lite"/>
    </source>
</evidence>
<evidence type="ECO:0000256" key="5">
    <source>
        <dbReference type="ARBA" id="ARBA00023157"/>
    </source>
</evidence>
<proteinExistence type="predicted"/>
<keyword evidence="10" id="KW-1185">Reference proteome</keyword>